<evidence type="ECO:0000313" key="2">
    <source>
        <dbReference type="Proteomes" id="UP000266673"/>
    </source>
</evidence>
<dbReference type="AlphaFoldDB" id="A0A397V8A7"/>
<organism evidence="1 2">
    <name type="scientific">Gigaspora rosea</name>
    <dbReference type="NCBI Taxonomy" id="44941"/>
    <lineage>
        <taxon>Eukaryota</taxon>
        <taxon>Fungi</taxon>
        <taxon>Fungi incertae sedis</taxon>
        <taxon>Mucoromycota</taxon>
        <taxon>Glomeromycotina</taxon>
        <taxon>Glomeromycetes</taxon>
        <taxon>Diversisporales</taxon>
        <taxon>Gigasporaceae</taxon>
        <taxon>Gigaspora</taxon>
    </lineage>
</organism>
<reference evidence="1 2" key="1">
    <citation type="submission" date="2018-06" db="EMBL/GenBank/DDBJ databases">
        <title>Comparative genomics reveals the genomic features of Rhizophagus irregularis, R. cerebriforme, R. diaphanum and Gigaspora rosea, and their symbiotic lifestyle signature.</title>
        <authorList>
            <person name="Morin E."/>
            <person name="San Clemente H."/>
            <person name="Chen E.C.H."/>
            <person name="De La Providencia I."/>
            <person name="Hainaut M."/>
            <person name="Kuo A."/>
            <person name="Kohler A."/>
            <person name="Murat C."/>
            <person name="Tang N."/>
            <person name="Roy S."/>
            <person name="Loubradou J."/>
            <person name="Henrissat B."/>
            <person name="Grigoriev I.V."/>
            <person name="Corradi N."/>
            <person name="Roux C."/>
            <person name="Martin F.M."/>
        </authorList>
    </citation>
    <scope>NUCLEOTIDE SEQUENCE [LARGE SCALE GENOMIC DNA]</scope>
    <source>
        <strain evidence="1 2">DAOM 194757</strain>
    </source>
</reference>
<keyword evidence="2" id="KW-1185">Reference proteome</keyword>
<gene>
    <name evidence="1" type="ORF">C2G38_2186087</name>
</gene>
<comment type="caution">
    <text evidence="1">The sequence shown here is derived from an EMBL/GenBank/DDBJ whole genome shotgun (WGS) entry which is preliminary data.</text>
</comment>
<proteinExistence type="predicted"/>
<sequence length="165" mass="17743">MGPNVGVAASQAQQNFSGYRPVGSNMRPPLQVVAGIPSNTRPLHVTGGRPPTHFAPQIMDHEATVNFDLTLIHMNSGLTRPTIPVQQGSTTGILPGPRLPMAPPSAGPGYQPTSPQQIQPPLGNEEIDNILPHMSNVRISQDPNAQNPSQIDVMYFISPNFSLLW</sequence>
<dbReference type="Proteomes" id="UP000266673">
    <property type="component" value="Unassembled WGS sequence"/>
</dbReference>
<accession>A0A397V8A7</accession>
<name>A0A397V8A7_9GLOM</name>
<evidence type="ECO:0000313" key="1">
    <source>
        <dbReference type="EMBL" id="RIB17888.1"/>
    </source>
</evidence>
<protein>
    <submittedName>
        <fullName evidence="1">Uncharacterized protein</fullName>
    </submittedName>
</protein>
<dbReference type="OrthoDB" id="10516419at2759"/>
<dbReference type="EMBL" id="QKWP01000575">
    <property type="protein sequence ID" value="RIB17888.1"/>
    <property type="molecule type" value="Genomic_DNA"/>
</dbReference>